<dbReference type="PANTHER" id="PTHR47424">
    <property type="entry name" value="REGULATORY PROTEIN GAL4"/>
    <property type="match status" value="1"/>
</dbReference>
<dbReference type="SUPFAM" id="SSF57701">
    <property type="entry name" value="Zn2/Cys6 DNA-binding domain"/>
    <property type="match status" value="1"/>
</dbReference>
<dbReference type="InterPro" id="IPR007219">
    <property type="entry name" value="XnlR_reg_dom"/>
</dbReference>
<feature type="compositionally biased region" description="Basic and acidic residues" evidence="5">
    <location>
        <begin position="58"/>
        <end position="69"/>
    </location>
</feature>
<dbReference type="RefSeq" id="XP_001228452.1">
    <property type="nucleotide sequence ID" value="XM_001228451.1"/>
</dbReference>
<dbReference type="SMART" id="SM00906">
    <property type="entry name" value="Fungal_trans"/>
    <property type="match status" value="1"/>
</dbReference>
<evidence type="ECO:0000256" key="3">
    <source>
        <dbReference type="ARBA" id="ARBA00023163"/>
    </source>
</evidence>
<dbReference type="OMA" id="HESLLHM"/>
<dbReference type="Proteomes" id="UP000001056">
    <property type="component" value="Unassembled WGS sequence"/>
</dbReference>
<dbReference type="HOGENOM" id="CLU_010839_0_0_1"/>
<dbReference type="AlphaFoldDB" id="Q2GNC9"/>
<dbReference type="InterPro" id="IPR036864">
    <property type="entry name" value="Zn2-C6_fun-type_DNA-bd_sf"/>
</dbReference>
<evidence type="ECO:0000259" key="6">
    <source>
        <dbReference type="PROSITE" id="PS50048"/>
    </source>
</evidence>
<dbReference type="InterPro" id="IPR051127">
    <property type="entry name" value="Fungal_SecMet_Regulators"/>
</dbReference>
<dbReference type="VEuPathDB" id="FungiDB:CHGG_10525"/>
<dbReference type="PROSITE" id="PS50048">
    <property type="entry name" value="ZN2_CY6_FUNGAL_2"/>
    <property type="match status" value="1"/>
</dbReference>
<dbReference type="GO" id="GO:0000978">
    <property type="term" value="F:RNA polymerase II cis-regulatory region sequence-specific DNA binding"/>
    <property type="evidence" value="ECO:0007669"/>
    <property type="project" value="TreeGrafter"/>
</dbReference>
<dbReference type="SMART" id="SM00066">
    <property type="entry name" value="GAL4"/>
    <property type="match status" value="1"/>
</dbReference>
<dbReference type="Pfam" id="PF04082">
    <property type="entry name" value="Fungal_trans"/>
    <property type="match status" value="1"/>
</dbReference>
<dbReference type="GO" id="GO:0006351">
    <property type="term" value="P:DNA-templated transcription"/>
    <property type="evidence" value="ECO:0007669"/>
    <property type="project" value="InterPro"/>
</dbReference>
<proteinExistence type="predicted"/>
<evidence type="ECO:0000256" key="4">
    <source>
        <dbReference type="ARBA" id="ARBA00023242"/>
    </source>
</evidence>
<keyword evidence="2" id="KW-0805">Transcription regulation</keyword>
<keyword evidence="4" id="KW-0539">Nucleus</keyword>
<dbReference type="OrthoDB" id="2123952at2759"/>
<organism evidence="7 8">
    <name type="scientific">Chaetomium globosum (strain ATCC 6205 / CBS 148.51 / DSM 1962 / NBRC 6347 / NRRL 1970)</name>
    <name type="common">Soil fungus</name>
    <dbReference type="NCBI Taxonomy" id="306901"/>
    <lineage>
        <taxon>Eukaryota</taxon>
        <taxon>Fungi</taxon>
        <taxon>Dikarya</taxon>
        <taxon>Ascomycota</taxon>
        <taxon>Pezizomycotina</taxon>
        <taxon>Sordariomycetes</taxon>
        <taxon>Sordariomycetidae</taxon>
        <taxon>Sordariales</taxon>
        <taxon>Chaetomiaceae</taxon>
        <taxon>Chaetomium</taxon>
    </lineage>
</organism>
<keyword evidence="8" id="KW-1185">Reference proteome</keyword>
<sequence length="652" mass="73765">MEPPKWRISKACEECRTKKIRCDGDDPCGRCKMRAVDCVYRAKARIRARRSPPAPVQQRRDESELVRPPEEDDHASDSRALQNHSVAATHRASPSMLLQLYYGPSSNFSIVNFIYHQIEGTRPVSSHQKEVQEMGPGLDRFNLRRLYFGDLADNAESWRVTNDTAAMLVDRELAGRLLERYLATYWHTMPIWPKDEYRRQLARLYVPSEMSSSKNPDTIVVLLSMAMGASMLEEEAIAQFLFQKAKRWSARFDEMVNVQAVQIALLMITRPNSAFLVAGTAVRKAVGAGLHKDVTGTAQSCEDTRQRRVTIWSLFFWETLGRPSSFPEAEMRVPLPAEQKFLQSLVTLARLMSKCATHIYNQNHKSLAPIWKAANEIRRELLQFAEQQRKDFNFGLVGDPGAGELGVCQTIISTMYHHTLVLVFRPFLVLRAKLRQEDTASGSNTATNGNSLPMPPPWLDKACEFCLEATRHCLVFLEVKYHAFFIESASHVLALDMLGDKITGRSNLPWIRSGIRALRMMPRPGRTQKSRVHTEDLADNLERIARFVYPDFRVSAESANPAVDTAADTNYLRVNPAQHPLQPPYPDVSMAFGHTSPATISPSTILNHEDVEQHADLTPPDGGWNFDFATADMEAFLSIDPNFDSYQLPVYP</sequence>
<dbReference type="GO" id="GO:0000981">
    <property type="term" value="F:DNA-binding transcription factor activity, RNA polymerase II-specific"/>
    <property type="evidence" value="ECO:0007669"/>
    <property type="project" value="InterPro"/>
</dbReference>
<dbReference type="GeneID" id="4396456"/>
<dbReference type="GO" id="GO:0000435">
    <property type="term" value="P:positive regulation of transcription from RNA polymerase II promoter by galactose"/>
    <property type="evidence" value="ECO:0007669"/>
    <property type="project" value="TreeGrafter"/>
</dbReference>
<dbReference type="GO" id="GO:0005634">
    <property type="term" value="C:nucleus"/>
    <property type="evidence" value="ECO:0007669"/>
    <property type="project" value="TreeGrafter"/>
</dbReference>
<accession>Q2GNC9</accession>
<evidence type="ECO:0000313" key="7">
    <source>
        <dbReference type="EMBL" id="EAQ84121.1"/>
    </source>
</evidence>
<dbReference type="eggNOG" id="ENOG502RNV0">
    <property type="taxonomic scope" value="Eukaryota"/>
</dbReference>
<dbReference type="Pfam" id="PF00172">
    <property type="entry name" value="Zn_clus"/>
    <property type="match status" value="1"/>
</dbReference>
<feature type="region of interest" description="Disordered" evidence="5">
    <location>
        <begin position="47"/>
        <end position="88"/>
    </location>
</feature>
<dbReference type="GO" id="GO:0008270">
    <property type="term" value="F:zinc ion binding"/>
    <property type="evidence" value="ECO:0007669"/>
    <property type="project" value="InterPro"/>
</dbReference>
<evidence type="ECO:0000256" key="5">
    <source>
        <dbReference type="SAM" id="MobiDB-lite"/>
    </source>
</evidence>
<keyword evidence="1" id="KW-0479">Metal-binding</keyword>
<dbReference type="InterPro" id="IPR001138">
    <property type="entry name" value="Zn2Cys6_DnaBD"/>
</dbReference>
<protein>
    <recommendedName>
        <fullName evidence="6">Zn(2)-C6 fungal-type domain-containing protein</fullName>
    </recommendedName>
</protein>
<dbReference type="PANTHER" id="PTHR47424:SF15">
    <property type="entry name" value="ZN(II)2CYS6 TRANSCRIPTION FACTOR (EUROFUNG)"/>
    <property type="match status" value="1"/>
</dbReference>
<gene>
    <name evidence="7" type="ORF">CHGG_10525</name>
</gene>
<dbReference type="EMBL" id="CH408035">
    <property type="protein sequence ID" value="EAQ84121.1"/>
    <property type="molecule type" value="Genomic_DNA"/>
</dbReference>
<dbReference type="CDD" id="cd12148">
    <property type="entry name" value="fungal_TF_MHR"/>
    <property type="match status" value="1"/>
</dbReference>
<dbReference type="CDD" id="cd00067">
    <property type="entry name" value="GAL4"/>
    <property type="match status" value="1"/>
</dbReference>
<feature type="domain" description="Zn(2)-C6 fungal-type" evidence="6">
    <location>
        <begin position="11"/>
        <end position="40"/>
    </location>
</feature>
<reference evidence="8" key="1">
    <citation type="journal article" date="2015" name="Genome Announc.">
        <title>Draft genome sequence of the cellulolytic fungus Chaetomium globosum.</title>
        <authorList>
            <person name="Cuomo C.A."/>
            <person name="Untereiner W.A."/>
            <person name="Ma L.-J."/>
            <person name="Grabherr M."/>
            <person name="Birren B.W."/>
        </authorList>
    </citation>
    <scope>NUCLEOTIDE SEQUENCE [LARGE SCALE GENOMIC DNA]</scope>
    <source>
        <strain evidence="8">ATCC 6205 / CBS 148.51 / DSM 1962 / NBRC 6347 / NRRL 1970</strain>
    </source>
</reference>
<keyword evidence="3" id="KW-0804">Transcription</keyword>
<evidence type="ECO:0000313" key="8">
    <source>
        <dbReference type="Proteomes" id="UP000001056"/>
    </source>
</evidence>
<evidence type="ECO:0000256" key="1">
    <source>
        <dbReference type="ARBA" id="ARBA00022723"/>
    </source>
</evidence>
<dbReference type="InParanoid" id="Q2GNC9"/>
<evidence type="ECO:0000256" key="2">
    <source>
        <dbReference type="ARBA" id="ARBA00023015"/>
    </source>
</evidence>
<dbReference type="PROSITE" id="PS00463">
    <property type="entry name" value="ZN2_CY6_FUNGAL_1"/>
    <property type="match status" value="1"/>
</dbReference>
<dbReference type="Gene3D" id="4.10.240.10">
    <property type="entry name" value="Zn(2)-C6 fungal-type DNA-binding domain"/>
    <property type="match status" value="1"/>
</dbReference>
<name>Q2GNC9_CHAGB</name>